<feature type="region of interest" description="Disordered" evidence="1">
    <location>
        <begin position="67"/>
        <end position="89"/>
    </location>
</feature>
<dbReference type="VEuPathDB" id="TriTrypDB:BCY84_02998"/>
<dbReference type="OrthoDB" id="265023at2759"/>
<accession>A0A2V2UMA5</accession>
<gene>
    <name evidence="2" type="ORF">C4B63_175g48c</name>
</gene>
<evidence type="ECO:0000256" key="1">
    <source>
        <dbReference type="SAM" id="MobiDB-lite"/>
    </source>
</evidence>
<feature type="region of interest" description="Disordered" evidence="1">
    <location>
        <begin position="1"/>
        <end position="49"/>
    </location>
</feature>
<evidence type="ECO:0000313" key="2">
    <source>
        <dbReference type="EMBL" id="PWU85201.1"/>
    </source>
</evidence>
<dbReference type="VEuPathDB" id="TriTrypDB:C4B63_175g48c"/>
<dbReference type="VEuPathDB" id="TriTrypDB:TcCLB.507801.40"/>
<dbReference type="VEuPathDB" id="TriTrypDB:TcCL_NonESM08052"/>
<dbReference type="EMBL" id="PRFA01000175">
    <property type="protein sequence ID" value="PWU85201.1"/>
    <property type="molecule type" value="Genomic_DNA"/>
</dbReference>
<feature type="compositionally biased region" description="Basic and acidic residues" evidence="1">
    <location>
        <begin position="74"/>
        <end position="86"/>
    </location>
</feature>
<reference evidence="2 3" key="1">
    <citation type="journal article" date="2018" name="Microb. Genom.">
        <title>Expanding an expanded genome: long-read sequencing of Trypanosoma cruzi.</title>
        <authorList>
            <person name="Berna L."/>
            <person name="Rodriguez M."/>
            <person name="Chiribao M.L."/>
            <person name="Parodi-Talice A."/>
            <person name="Pita S."/>
            <person name="Rijo G."/>
            <person name="Alvarez-Valin F."/>
            <person name="Robello C."/>
        </authorList>
    </citation>
    <scope>NUCLEOTIDE SEQUENCE [LARGE SCALE GENOMIC DNA]</scope>
    <source>
        <strain evidence="2 3">Dm28c</strain>
    </source>
</reference>
<comment type="caution">
    <text evidence="2">The sequence shown here is derived from an EMBL/GenBank/DDBJ whole genome shotgun (WGS) entry which is preliminary data.</text>
</comment>
<name>A0A2V2UMA5_TRYCR</name>
<dbReference type="Proteomes" id="UP000246121">
    <property type="component" value="Unassembled WGS sequence"/>
</dbReference>
<proteinExistence type="predicted"/>
<dbReference type="VEuPathDB" id="TriTrypDB:C3747_88g296c"/>
<dbReference type="VEuPathDB" id="TriTrypDB:TcBrA4_0100110"/>
<dbReference type="VEuPathDB" id="TriTrypDB:TcG_07982"/>
<dbReference type="AlphaFoldDB" id="A0A2V2UMA5"/>
<feature type="compositionally biased region" description="Basic and acidic residues" evidence="1">
    <location>
        <begin position="15"/>
        <end position="26"/>
    </location>
</feature>
<dbReference type="VEuPathDB" id="TriTrypDB:TcYC6_0075690"/>
<sequence>MPRDTSKNEAAGPTEKSDDEPKKEPIMSRAARRRAKKPQVTVTSEMRQAARERLRELRRHLRLLKSNGARRKVAKAEAKKRERETTEAEEVCARLDVGARPLKKSRRE</sequence>
<dbReference type="VEuPathDB" id="TriTrypDB:TcCLB.509103.30"/>
<evidence type="ECO:0000313" key="3">
    <source>
        <dbReference type="Proteomes" id="UP000246121"/>
    </source>
</evidence>
<protein>
    <submittedName>
        <fullName evidence="2">Uncharacterized protein</fullName>
    </submittedName>
</protein>
<organism evidence="2 3">
    <name type="scientific">Trypanosoma cruzi</name>
    <dbReference type="NCBI Taxonomy" id="5693"/>
    <lineage>
        <taxon>Eukaryota</taxon>
        <taxon>Discoba</taxon>
        <taxon>Euglenozoa</taxon>
        <taxon>Kinetoplastea</taxon>
        <taxon>Metakinetoplastina</taxon>
        <taxon>Trypanosomatida</taxon>
        <taxon>Trypanosomatidae</taxon>
        <taxon>Trypanosoma</taxon>
        <taxon>Schizotrypanum</taxon>
    </lineage>
</organism>
<dbReference type="VEuPathDB" id="TriTrypDB:TCDM_08986"/>